<evidence type="ECO:0000256" key="3">
    <source>
        <dbReference type="ARBA" id="ARBA00022448"/>
    </source>
</evidence>
<comment type="subcellular location">
    <subcellularLocation>
        <location evidence="1">Cell outer membrane</location>
        <topology evidence="1">Multi-pass membrane protein</topology>
    </subcellularLocation>
</comment>
<evidence type="ECO:0000256" key="8">
    <source>
        <dbReference type="ARBA" id="ARBA00023047"/>
    </source>
</evidence>
<keyword evidence="6" id="KW-0812">Transmembrane</keyword>
<evidence type="ECO:0000313" key="20">
    <source>
        <dbReference type="Proteomes" id="UP000220133"/>
    </source>
</evidence>
<dbReference type="KEGG" id="cbae:COR50_03190"/>
<dbReference type="Pfam" id="PF10531">
    <property type="entry name" value="SLBB"/>
    <property type="match status" value="4"/>
</dbReference>
<keyword evidence="3" id="KW-0813">Transport</keyword>
<feature type="domain" description="Soluble ligand binding" evidence="17">
    <location>
        <begin position="590"/>
        <end position="633"/>
    </location>
</feature>
<keyword evidence="13" id="KW-0998">Cell outer membrane</keyword>
<evidence type="ECO:0000256" key="9">
    <source>
        <dbReference type="ARBA" id="ARBA00023065"/>
    </source>
</evidence>
<comment type="similarity">
    <text evidence="2">Belongs to the BexD/CtrA/VexA family.</text>
</comment>
<keyword evidence="4" id="KW-1134">Transmembrane beta strand</keyword>
<keyword evidence="7 15" id="KW-0732">Signal</keyword>
<dbReference type="GO" id="GO:0015288">
    <property type="term" value="F:porin activity"/>
    <property type="evidence" value="ECO:0007669"/>
    <property type="project" value="UniProtKB-KW"/>
</dbReference>
<dbReference type="InterPro" id="IPR049712">
    <property type="entry name" value="Poly_export"/>
</dbReference>
<keyword evidence="8" id="KW-0625">Polysaccharide transport</keyword>
<evidence type="ECO:0000256" key="11">
    <source>
        <dbReference type="ARBA" id="ARBA00023136"/>
    </source>
</evidence>
<dbReference type="Gene3D" id="3.10.560.10">
    <property type="entry name" value="Outer membrane lipoprotein wza domain like"/>
    <property type="match status" value="6"/>
</dbReference>
<dbReference type="SUPFAM" id="SSF142984">
    <property type="entry name" value="Nqo1 middle domain-like"/>
    <property type="match status" value="1"/>
</dbReference>
<dbReference type="GO" id="GO:0006811">
    <property type="term" value="P:monoatomic ion transport"/>
    <property type="evidence" value="ECO:0007669"/>
    <property type="project" value="UniProtKB-KW"/>
</dbReference>
<keyword evidence="9" id="KW-0406">Ion transport</keyword>
<protein>
    <submittedName>
        <fullName evidence="19">Capsule biosynthesis protein</fullName>
    </submittedName>
</protein>
<dbReference type="GO" id="GO:0009279">
    <property type="term" value="C:cell outer membrane"/>
    <property type="evidence" value="ECO:0007669"/>
    <property type="project" value="UniProtKB-SubCell"/>
</dbReference>
<gene>
    <name evidence="19" type="ORF">COR50_03190</name>
</gene>
<dbReference type="InterPro" id="IPR054765">
    <property type="entry name" value="SLBB_dom"/>
</dbReference>
<evidence type="ECO:0000259" key="17">
    <source>
        <dbReference type="Pfam" id="PF10531"/>
    </source>
</evidence>
<dbReference type="EMBL" id="CP023777">
    <property type="protein sequence ID" value="ATL46254.1"/>
    <property type="molecule type" value="Genomic_DNA"/>
</dbReference>
<name>A0A291QQZ3_9BACT</name>
<feature type="domain" description="Soluble ligand binding" evidence="17">
    <location>
        <begin position="401"/>
        <end position="449"/>
    </location>
</feature>
<evidence type="ECO:0000256" key="7">
    <source>
        <dbReference type="ARBA" id="ARBA00022729"/>
    </source>
</evidence>
<dbReference type="OrthoDB" id="9808948at2"/>
<dbReference type="RefSeq" id="WP_098192643.1">
    <property type="nucleotide sequence ID" value="NZ_CP023777.1"/>
</dbReference>
<evidence type="ECO:0000256" key="2">
    <source>
        <dbReference type="ARBA" id="ARBA00009450"/>
    </source>
</evidence>
<keyword evidence="5" id="KW-0762">Sugar transport</keyword>
<dbReference type="Proteomes" id="UP000220133">
    <property type="component" value="Chromosome"/>
</dbReference>
<sequence length="817" mass="90689">MKKLLLVQLLLLFMSITAMAQVPTVDPEALKQVNIDQLSDAQIKQIVTEMQKNGVTLDNIDSYAEAKGIPAAQVSKLKQRIRTLNLEGDLSAANKGNADNNLYDGERSVDWEAGGQTKPSKKGVQSKVYGAQLFSNKNLTFEPNLRMATPPNYRLATGDELLIDVYGYNETQMRLKVNAEGYIRVPNLGPIYVNGLTIEDATRRITKQLATIYSAINTGNTSVQVNLGNIRSIRVLLIGEIETPGSYTLPSLATIANALYVSGGPNNNGSFRDIQLIRNGQPVVTFDLYDFLNKGDLSNNLVLQDQDIIKVNPYQTRVELSGGVKTPGIFEVKPGETLKDVIRYAGGYTDAAYKELIRGFRINNREREVIDIPQAEIATYELHSGDKFEVDSVLNRFSNRVVISGAVFHPGNYSLESGMTIKDLISKADGVREEASLTRGLIRRFKEDMTPQMINFNVKDVLSGASNIQLRREDSVIIYNKFELQEDFTVHISGLVNIPGRFSYAEGMQLEDLILLAGGLQDAASLQRVEISRRIRSQENTGNDTALAIIQHFDITPGMAVSNEMTHFELQPFDEVMVRKSPSYTEQADVNIGGEVLYPGSYTINSKKERISDLIRRSGGLRPDAYAEGAVMVRRTFVNASDSVLLHNKLEVYYNKLEDSASVNRFKSDVQRNMQLVNIDLPAILKKPGSKDDLFLEEGDIIRVPKKLQTVQVFGEIYFPKKIRFTKENSFRDYVRGAGGFTAQALKRRSYIVYANGTVKGTKKVLFFNSYPKLKPGAEIYVPAKASQRGLSGQEVLGISTGVASLALIITTIINNL</sequence>
<evidence type="ECO:0000256" key="1">
    <source>
        <dbReference type="ARBA" id="ARBA00004571"/>
    </source>
</evidence>
<evidence type="ECO:0000256" key="6">
    <source>
        <dbReference type="ARBA" id="ARBA00022692"/>
    </source>
</evidence>
<evidence type="ECO:0000256" key="14">
    <source>
        <dbReference type="ARBA" id="ARBA00023288"/>
    </source>
</evidence>
<keyword evidence="20" id="KW-1185">Reference proteome</keyword>
<evidence type="ECO:0000256" key="10">
    <source>
        <dbReference type="ARBA" id="ARBA00023114"/>
    </source>
</evidence>
<feature type="domain" description="Polysaccharide export protein N-terminal" evidence="16">
    <location>
        <begin position="148"/>
        <end position="224"/>
    </location>
</feature>
<evidence type="ECO:0000259" key="18">
    <source>
        <dbReference type="Pfam" id="PF22461"/>
    </source>
</evidence>
<dbReference type="PANTHER" id="PTHR33619">
    <property type="entry name" value="POLYSACCHARIDE EXPORT PROTEIN GFCE-RELATED"/>
    <property type="match status" value="1"/>
</dbReference>
<feature type="chain" id="PRO_5012606639" evidence="15">
    <location>
        <begin position="21"/>
        <end position="817"/>
    </location>
</feature>
<feature type="domain" description="SLBB" evidence="18">
    <location>
        <begin position="234"/>
        <end position="311"/>
    </location>
</feature>
<evidence type="ECO:0000256" key="5">
    <source>
        <dbReference type="ARBA" id="ARBA00022597"/>
    </source>
</evidence>
<evidence type="ECO:0000256" key="4">
    <source>
        <dbReference type="ARBA" id="ARBA00022452"/>
    </source>
</evidence>
<feature type="domain" description="Soluble ligand binding" evidence="17">
    <location>
        <begin position="318"/>
        <end position="361"/>
    </location>
</feature>
<reference evidence="19 20" key="1">
    <citation type="submission" date="2017-10" db="EMBL/GenBank/DDBJ databases">
        <title>Paenichitinophaga pekingensis gen. nov., sp. nov., isolated from activated sludge.</title>
        <authorList>
            <person name="Jin D."/>
            <person name="Kong X."/>
            <person name="Deng Y."/>
            <person name="Bai Z."/>
        </authorList>
    </citation>
    <scope>NUCLEOTIDE SEQUENCE [LARGE SCALE GENOMIC DNA]</scope>
    <source>
        <strain evidence="19 20">13</strain>
    </source>
</reference>
<keyword evidence="10" id="KW-0626">Porin</keyword>
<evidence type="ECO:0000256" key="12">
    <source>
        <dbReference type="ARBA" id="ARBA00023139"/>
    </source>
</evidence>
<feature type="signal peptide" evidence="15">
    <location>
        <begin position="1"/>
        <end position="20"/>
    </location>
</feature>
<dbReference type="Pfam" id="PF02563">
    <property type="entry name" value="Poly_export"/>
    <property type="match status" value="1"/>
</dbReference>
<evidence type="ECO:0000259" key="16">
    <source>
        <dbReference type="Pfam" id="PF02563"/>
    </source>
</evidence>
<dbReference type="InterPro" id="IPR003715">
    <property type="entry name" value="Poly_export_N"/>
</dbReference>
<accession>A0A291QQZ3</accession>
<organism evidence="19 20">
    <name type="scientific">Chitinophaga caeni</name>
    <dbReference type="NCBI Taxonomy" id="2029983"/>
    <lineage>
        <taxon>Bacteria</taxon>
        <taxon>Pseudomonadati</taxon>
        <taxon>Bacteroidota</taxon>
        <taxon>Chitinophagia</taxon>
        <taxon>Chitinophagales</taxon>
        <taxon>Chitinophagaceae</taxon>
        <taxon>Chitinophaga</taxon>
    </lineage>
</organism>
<keyword evidence="14" id="KW-0449">Lipoprotein</keyword>
<keyword evidence="12" id="KW-0564">Palmitate</keyword>
<dbReference type="Pfam" id="PF22461">
    <property type="entry name" value="SLBB_2"/>
    <property type="match status" value="1"/>
</dbReference>
<evidence type="ECO:0000256" key="13">
    <source>
        <dbReference type="ARBA" id="ARBA00023237"/>
    </source>
</evidence>
<keyword evidence="11" id="KW-0472">Membrane</keyword>
<dbReference type="PANTHER" id="PTHR33619:SF3">
    <property type="entry name" value="POLYSACCHARIDE EXPORT PROTEIN GFCE-RELATED"/>
    <property type="match status" value="1"/>
</dbReference>
<dbReference type="GO" id="GO:0046930">
    <property type="term" value="C:pore complex"/>
    <property type="evidence" value="ECO:0007669"/>
    <property type="project" value="UniProtKB-KW"/>
</dbReference>
<dbReference type="GO" id="GO:0015159">
    <property type="term" value="F:polysaccharide transmembrane transporter activity"/>
    <property type="evidence" value="ECO:0007669"/>
    <property type="project" value="InterPro"/>
</dbReference>
<feature type="domain" description="Soluble ligand binding" evidence="17">
    <location>
        <begin position="490"/>
        <end position="541"/>
    </location>
</feature>
<evidence type="ECO:0000256" key="15">
    <source>
        <dbReference type="SAM" id="SignalP"/>
    </source>
</evidence>
<dbReference type="AlphaFoldDB" id="A0A291QQZ3"/>
<evidence type="ECO:0000313" key="19">
    <source>
        <dbReference type="EMBL" id="ATL46254.1"/>
    </source>
</evidence>
<dbReference type="InterPro" id="IPR019554">
    <property type="entry name" value="Soluble_ligand-bd"/>
</dbReference>
<proteinExistence type="inferred from homology"/>